<dbReference type="Pfam" id="PF01551">
    <property type="entry name" value="Peptidase_M23"/>
    <property type="match status" value="1"/>
</dbReference>
<organism evidence="3 4">
    <name type="scientific">Candidatus Uhrbacteria bacterium GW2011_GWC2_41_11</name>
    <dbReference type="NCBI Taxonomy" id="1618985"/>
    <lineage>
        <taxon>Bacteria</taxon>
        <taxon>Candidatus Uhriibacteriota</taxon>
    </lineage>
</organism>
<keyword evidence="1" id="KW-0812">Transmembrane</keyword>
<dbReference type="InterPro" id="IPR011055">
    <property type="entry name" value="Dup_hybrid_motif"/>
</dbReference>
<dbReference type="CDD" id="cd12797">
    <property type="entry name" value="M23_peptidase"/>
    <property type="match status" value="1"/>
</dbReference>
<dbReference type="EMBL" id="LCAH01000002">
    <property type="protein sequence ID" value="KKR87551.1"/>
    <property type="molecule type" value="Genomic_DNA"/>
</dbReference>
<gene>
    <name evidence="3" type="ORF">UU35_C0002G0052</name>
</gene>
<feature type="domain" description="M23ase beta-sheet core" evidence="2">
    <location>
        <begin position="293"/>
        <end position="372"/>
    </location>
</feature>
<feature type="transmembrane region" description="Helical" evidence="1">
    <location>
        <begin position="186"/>
        <end position="207"/>
    </location>
</feature>
<evidence type="ECO:0000313" key="3">
    <source>
        <dbReference type="EMBL" id="KKR87551.1"/>
    </source>
</evidence>
<protein>
    <recommendedName>
        <fullName evidence="2">M23ase beta-sheet core domain-containing protein</fullName>
    </recommendedName>
</protein>
<sequence length="440" mass="47838">MTIIRFFSSFFILVFLGSFSLPFVAKATSCICYDKQGSCTEIFTANDETTCDANCSQQLVRNYANSEYITNDPEKEEEFSNQCIQANLSTKTDTATSTEDKKTDFITPILGINIPTISFSKIALKNQYLEVNFIGEYISGLYKFLIGVAMLVTVILIMVAGVQYVTSSGGGNVGEAKKRLTNAVTGFVLLMFVTIILYTINPALVFFQPLKIKYVQEVELDKDADGEEGSGVSSNSLKDLKKQCLDVVKQAQSQGTCNMTQGQKFGSPTGKGPNCGRHHWEDSGANWQFQNIKNLDYAAVWGEEIKAPFDGIVSYQKQKDTNNRCGNRIYLKGSGAEITICHAKDFTNTSGTYITSGTSVKKGDTIGHLGGNCCAGQSPPGDWSTAKGGWCNKTGTMCTDPEKNESCSCQPIEQAGNTSGPHVHVSWNPVGGNLLACLEE</sequence>
<evidence type="ECO:0000313" key="4">
    <source>
        <dbReference type="Proteomes" id="UP000034616"/>
    </source>
</evidence>
<keyword evidence="1" id="KW-1133">Transmembrane helix</keyword>
<dbReference type="Proteomes" id="UP000034616">
    <property type="component" value="Unassembled WGS sequence"/>
</dbReference>
<comment type="caution">
    <text evidence="3">The sequence shown here is derived from an EMBL/GenBank/DDBJ whole genome shotgun (WGS) entry which is preliminary data.</text>
</comment>
<dbReference type="Pfam" id="PF18895">
    <property type="entry name" value="T4SS_pilin"/>
    <property type="match status" value="1"/>
</dbReference>
<name>A0A0G0UJ48_9BACT</name>
<evidence type="ECO:0000256" key="1">
    <source>
        <dbReference type="SAM" id="Phobius"/>
    </source>
</evidence>
<dbReference type="InterPro" id="IPR016047">
    <property type="entry name" value="M23ase_b-sheet_dom"/>
</dbReference>
<dbReference type="Gene3D" id="2.70.70.10">
    <property type="entry name" value="Glucose Permease (Domain IIA)"/>
    <property type="match status" value="1"/>
</dbReference>
<evidence type="ECO:0000259" key="2">
    <source>
        <dbReference type="Pfam" id="PF01551"/>
    </source>
</evidence>
<feature type="transmembrane region" description="Helical" evidence="1">
    <location>
        <begin position="144"/>
        <end position="166"/>
    </location>
</feature>
<dbReference type="InterPro" id="IPR043993">
    <property type="entry name" value="T4SS_pilin"/>
</dbReference>
<dbReference type="SUPFAM" id="SSF51261">
    <property type="entry name" value="Duplicated hybrid motif"/>
    <property type="match status" value="1"/>
</dbReference>
<keyword evidence="1" id="KW-0472">Membrane</keyword>
<proteinExistence type="predicted"/>
<reference evidence="3 4" key="1">
    <citation type="journal article" date="2015" name="Nature">
        <title>rRNA introns, odd ribosomes, and small enigmatic genomes across a large radiation of phyla.</title>
        <authorList>
            <person name="Brown C.T."/>
            <person name="Hug L.A."/>
            <person name="Thomas B.C."/>
            <person name="Sharon I."/>
            <person name="Castelle C.J."/>
            <person name="Singh A."/>
            <person name="Wilkins M.J."/>
            <person name="Williams K.H."/>
            <person name="Banfield J.F."/>
        </authorList>
    </citation>
    <scope>NUCLEOTIDE SEQUENCE [LARGE SCALE GENOMIC DNA]</scope>
</reference>
<dbReference type="AlphaFoldDB" id="A0A0G0UJ48"/>
<accession>A0A0G0UJ48</accession>